<protein>
    <submittedName>
        <fullName evidence="3">Uncharacterized protein</fullName>
    </submittedName>
</protein>
<evidence type="ECO:0000313" key="4">
    <source>
        <dbReference type="Proteomes" id="UP000192634"/>
    </source>
</evidence>
<reference evidence="3 4" key="1">
    <citation type="submission" date="2017-04" db="EMBL/GenBank/DDBJ databases">
        <authorList>
            <person name="Afonso C.L."/>
            <person name="Miller P.J."/>
            <person name="Scott M.A."/>
            <person name="Spackman E."/>
            <person name="Goraichik I."/>
            <person name="Dimitrov K.M."/>
            <person name="Suarez D.L."/>
            <person name="Swayne D.E."/>
        </authorList>
    </citation>
    <scope>NUCLEOTIDE SEQUENCE [LARGE SCALE GENOMIC DNA]</scope>
    <source>
        <strain evidence="3 4">CGMCC 1.12511</strain>
    </source>
</reference>
<keyword evidence="2" id="KW-1133">Transmembrane helix</keyword>
<name>A0A1W1YSI4_9MICO</name>
<feature type="compositionally biased region" description="Low complexity" evidence="1">
    <location>
        <begin position="98"/>
        <end position="123"/>
    </location>
</feature>
<dbReference type="AlphaFoldDB" id="A0A1W1YSI4"/>
<keyword evidence="2" id="KW-0812">Transmembrane</keyword>
<proteinExistence type="predicted"/>
<feature type="region of interest" description="Disordered" evidence="1">
    <location>
        <begin position="94"/>
        <end position="123"/>
    </location>
</feature>
<dbReference type="EMBL" id="FWXN01000002">
    <property type="protein sequence ID" value="SMC39083.1"/>
    <property type="molecule type" value="Genomic_DNA"/>
</dbReference>
<sequence>MSRDVLEHDEINHDDHDLVAVQGHRADLTGVDDTQVAAARERLAALDGADRPLGSATGSGRGRTGRPLRLIAGLAAAGVAASLVGVALWAASDGGPSGPATVPAAPASTSTSTTTRSTSKATPVVPAPEGLFAEGQPLHCMALHDEPLGEVARKLATTDLKVVYTLPETDSASGKRERWTQARAAADTTMKVSEVMERDSSTIEVYFWSKDNPDFQPQLLKDDFDRRCPAPR</sequence>
<keyword evidence="2" id="KW-0472">Membrane</keyword>
<evidence type="ECO:0000256" key="2">
    <source>
        <dbReference type="SAM" id="Phobius"/>
    </source>
</evidence>
<evidence type="ECO:0000256" key="1">
    <source>
        <dbReference type="SAM" id="MobiDB-lite"/>
    </source>
</evidence>
<gene>
    <name evidence="3" type="ORF">SAMN06296429_102329</name>
</gene>
<feature type="transmembrane region" description="Helical" evidence="2">
    <location>
        <begin position="70"/>
        <end position="91"/>
    </location>
</feature>
<organism evidence="3 4">
    <name type="scientific">Janibacter indicus</name>
    <dbReference type="NCBI Taxonomy" id="857417"/>
    <lineage>
        <taxon>Bacteria</taxon>
        <taxon>Bacillati</taxon>
        <taxon>Actinomycetota</taxon>
        <taxon>Actinomycetes</taxon>
        <taxon>Micrococcales</taxon>
        <taxon>Intrasporangiaceae</taxon>
        <taxon>Janibacter</taxon>
    </lineage>
</organism>
<dbReference type="Proteomes" id="UP000192634">
    <property type="component" value="Unassembled WGS sequence"/>
</dbReference>
<accession>A0A1W1YSI4</accession>
<evidence type="ECO:0000313" key="3">
    <source>
        <dbReference type="EMBL" id="SMC39083.1"/>
    </source>
</evidence>
<dbReference type="RefSeq" id="WP_143445415.1">
    <property type="nucleotide sequence ID" value="NZ_CBDRLL010000001.1"/>
</dbReference>